<reference evidence="7 8" key="1">
    <citation type="submission" date="2019-02" db="EMBL/GenBank/DDBJ databases">
        <title>Bacterial novel species Emticicia sp. 17J42-9 isolated from soil.</title>
        <authorList>
            <person name="Jung H.-Y."/>
        </authorList>
    </citation>
    <scope>NUCLEOTIDE SEQUENCE [LARGE SCALE GENOMIC DNA]</scope>
    <source>
        <strain evidence="7 8">17J42-9</strain>
    </source>
</reference>
<dbReference type="InterPro" id="IPR002035">
    <property type="entry name" value="VWF_A"/>
</dbReference>
<feature type="transmembrane region" description="Helical" evidence="5">
    <location>
        <begin position="63"/>
        <end position="86"/>
    </location>
</feature>
<dbReference type="InterPro" id="IPR036465">
    <property type="entry name" value="vWFA_dom_sf"/>
</dbReference>
<dbReference type="InterPro" id="IPR050768">
    <property type="entry name" value="UPF0353/GerABKA_families"/>
</dbReference>
<evidence type="ECO:0000259" key="6">
    <source>
        <dbReference type="PROSITE" id="PS50234"/>
    </source>
</evidence>
<dbReference type="SUPFAM" id="SSF53300">
    <property type="entry name" value="vWA-like"/>
    <property type="match status" value="1"/>
</dbReference>
<evidence type="ECO:0000256" key="5">
    <source>
        <dbReference type="SAM" id="Phobius"/>
    </source>
</evidence>
<feature type="domain" description="VWFA" evidence="6">
    <location>
        <begin position="104"/>
        <end position="281"/>
    </location>
</feature>
<keyword evidence="8" id="KW-1185">Reference proteome</keyword>
<evidence type="ECO:0000256" key="1">
    <source>
        <dbReference type="ARBA" id="ARBA00022475"/>
    </source>
</evidence>
<keyword evidence="4 5" id="KW-0472">Membrane</keyword>
<dbReference type="PROSITE" id="PS50234">
    <property type="entry name" value="VWFA"/>
    <property type="match status" value="1"/>
</dbReference>
<dbReference type="Proteomes" id="UP000293162">
    <property type="component" value="Unassembled WGS sequence"/>
</dbReference>
<dbReference type="PANTHER" id="PTHR22550:SF5">
    <property type="entry name" value="LEUCINE ZIPPER PROTEIN 4"/>
    <property type="match status" value="1"/>
</dbReference>
<sequence>MWDWFSIDWLTPQTLRSFVWADRIYLYAIAGIPFLFLLRWLFYNRGQQKLGLSLSNPQLKTRLVSYLRFLPPLFFVLGIACVLLSLARPQRVKESKEQFSEGIDIMLAMDISESMLEKDLNPNRLDAAKNVAREFIKGRFQDRIGLVIFAADSYSICPLTTDYEMLNEYLNEINSGMIQTSGTAIGSALATCINRLRDVPGNSKVAIILSDGDNTAGTLDPLTAADLAKSFGIKVYTILVGRDSQNVKVDESTLKKIAQEGNGQFFTATDNQTLKNIFVQINRLEKVKIKDSVYRDVEDFYYIYLNWAVAFLLTAFFFKNTFVGNILED</sequence>
<feature type="transmembrane region" description="Helical" evidence="5">
    <location>
        <begin position="24"/>
        <end position="43"/>
    </location>
</feature>
<protein>
    <submittedName>
        <fullName evidence="7">VWA domain-containing protein</fullName>
    </submittedName>
</protein>
<evidence type="ECO:0000313" key="7">
    <source>
        <dbReference type="EMBL" id="RYU94579.1"/>
    </source>
</evidence>
<keyword evidence="1" id="KW-1003">Cell membrane</keyword>
<dbReference type="Gene3D" id="3.40.50.410">
    <property type="entry name" value="von Willebrand factor, type A domain"/>
    <property type="match status" value="1"/>
</dbReference>
<dbReference type="AlphaFoldDB" id="A0A4Q5LY39"/>
<organism evidence="7 8">
    <name type="scientific">Emticicia agri</name>
    <dbReference type="NCBI Taxonomy" id="2492393"/>
    <lineage>
        <taxon>Bacteria</taxon>
        <taxon>Pseudomonadati</taxon>
        <taxon>Bacteroidota</taxon>
        <taxon>Cytophagia</taxon>
        <taxon>Cytophagales</taxon>
        <taxon>Leadbetterellaceae</taxon>
        <taxon>Emticicia</taxon>
    </lineage>
</organism>
<gene>
    <name evidence="7" type="ORF">EWM59_16605</name>
</gene>
<dbReference type="PANTHER" id="PTHR22550">
    <property type="entry name" value="SPORE GERMINATION PROTEIN"/>
    <property type="match status" value="1"/>
</dbReference>
<name>A0A4Q5LY39_9BACT</name>
<proteinExistence type="predicted"/>
<keyword evidence="3 5" id="KW-1133">Transmembrane helix</keyword>
<evidence type="ECO:0000313" key="8">
    <source>
        <dbReference type="Proteomes" id="UP000293162"/>
    </source>
</evidence>
<dbReference type="EMBL" id="SEWF01000024">
    <property type="protein sequence ID" value="RYU94579.1"/>
    <property type="molecule type" value="Genomic_DNA"/>
</dbReference>
<evidence type="ECO:0000256" key="4">
    <source>
        <dbReference type="ARBA" id="ARBA00023136"/>
    </source>
</evidence>
<accession>A0A4Q5LY39</accession>
<evidence type="ECO:0000256" key="2">
    <source>
        <dbReference type="ARBA" id="ARBA00022692"/>
    </source>
</evidence>
<dbReference type="OrthoDB" id="6206554at2"/>
<dbReference type="Pfam" id="PF00092">
    <property type="entry name" value="VWA"/>
    <property type="match status" value="1"/>
</dbReference>
<comment type="caution">
    <text evidence="7">The sequence shown here is derived from an EMBL/GenBank/DDBJ whole genome shotgun (WGS) entry which is preliminary data.</text>
</comment>
<keyword evidence="2 5" id="KW-0812">Transmembrane</keyword>
<dbReference type="RefSeq" id="WP_130022352.1">
    <property type="nucleotide sequence ID" value="NZ_SEWF01000024.1"/>
</dbReference>
<evidence type="ECO:0000256" key="3">
    <source>
        <dbReference type="ARBA" id="ARBA00022989"/>
    </source>
</evidence>
<dbReference type="SMART" id="SM00327">
    <property type="entry name" value="VWA"/>
    <property type="match status" value="1"/>
</dbReference>